<feature type="compositionally biased region" description="Basic and acidic residues" evidence="2">
    <location>
        <begin position="674"/>
        <end position="685"/>
    </location>
</feature>
<feature type="compositionally biased region" description="Polar residues" evidence="2">
    <location>
        <begin position="1696"/>
        <end position="1719"/>
    </location>
</feature>
<accession>A0ABM0ZZF7</accession>
<feature type="region of interest" description="Disordered" evidence="2">
    <location>
        <begin position="1179"/>
        <end position="1736"/>
    </location>
</feature>
<feature type="compositionally biased region" description="Low complexity" evidence="2">
    <location>
        <begin position="1443"/>
        <end position="1467"/>
    </location>
</feature>
<feature type="region of interest" description="Disordered" evidence="2">
    <location>
        <begin position="420"/>
        <end position="470"/>
    </location>
</feature>
<feature type="compositionally biased region" description="Basic and acidic residues" evidence="2">
    <location>
        <begin position="1638"/>
        <end position="1658"/>
    </location>
</feature>
<feature type="compositionally biased region" description="Basic and acidic residues" evidence="2">
    <location>
        <begin position="1529"/>
        <end position="1555"/>
    </location>
</feature>
<feature type="compositionally biased region" description="Low complexity" evidence="2">
    <location>
        <begin position="686"/>
        <end position="707"/>
    </location>
</feature>
<feature type="compositionally biased region" description="Polar residues" evidence="2">
    <location>
        <begin position="458"/>
        <end position="469"/>
    </location>
</feature>
<feature type="region of interest" description="Disordered" evidence="2">
    <location>
        <begin position="131"/>
        <end position="219"/>
    </location>
</feature>
<feature type="compositionally biased region" description="Basic and acidic residues" evidence="2">
    <location>
        <begin position="1250"/>
        <end position="1261"/>
    </location>
</feature>
<feature type="compositionally biased region" description="Low complexity" evidence="2">
    <location>
        <begin position="1561"/>
        <end position="1579"/>
    </location>
</feature>
<dbReference type="PANTHER" id="PTHR13354:SF11">
    <property type="entry name" value="LYSINE-SPECIFIC DEMETHYLASE 9"/>
    <property type="match status" value="1"/>
</dbReference>
<evidence type="ECO:0000313" key="4">
    <source>
        <dbReference type="RefSeq" id="XP_012937695.1"/>
    </source>
</evidence>
<feature type="compositionally biased region" description="Basic and acidic residues" evidence="2">
    <location>
        <begin position="924"/>
        <end position="934"/>
    </location>
</feature>
<feature type="compositionally biased region" description="Basic and acidic residues" evidence="2">
    <location>
        <begin position="1427"/>
        <end position="1442"/>
    </location>
</feature>
<feature type="compositionally biased region" description="Low complexity" evidence="2">
    <location>
        <begin position="1486"/>
        <end position="1497"/>
    </location>
</feature>
<comment type="similarity">
    <text evidence="1">Belongs to the round spermatid basic protein 1 family.</text>
</comment>
<evidence type="ECO:0000256" key="1">
    <source>
        <dbReference type="ARBA" id="ARBA00010560"/>
    </source>
</evidence>
<proteinExistence type="inferred from homology"/>
<evidence type="ECO:0000313" key="3">
    <source>
        <dbReference type="Proteomes" id="UP000694888"/>
    </source>
</evidence>
<feature type="region of interest" description="Disordered" evidence="2">
    <location>
        <begin position="257"/>
        <end position="326"/>
    </location>
</feature>
<dbReference type="Proteomes" id="UP000694888">
    <property type="component" value="Unplaced"/>
</dbReference>
<dbReference type="RefSeq" id="XP_012937695.1">
    <property type="nucleotide sequence ID" value="XM_013082241.2"/>
</dbReference>
<sequence>MAEEEKSCLQNIEIYSDCKGADEVASNLPNIFEALSNDLSRDGHEIDVDMHEPEPKITNTCESEIADSADNLGTDGVHQNIQAEHEQGHVANGIGDGIQALDRKSIKSEQLFYEPNPKRLKLQIPQYHVHTSVGSDNSSSSVTTSSTSPVSSGENSSPEGKRRRIQHDYRRLSSSGYVDDYERSKDSRFTTPSEADILPISPGRCKSASPRNKSPVNGSKLYLQSHSQSMLPCTSDVQAEENANSDHKLKTSFVKTGLSEKEENVSSKDQQHSHHHSPPKHKSNHGSNCSDLDHTSPSPAVGAPHKHHHHHHRHGDYHHKKHHSKKLDLSIDGQRELLNISPLKILIRDPLKAAAKSIVSPPARLFDSVVNSAPTETESRAADVGNNSGEKLIVAENPVGQEVLDTGQGRSPNCKELFHPQQGDSFKESLSGKDIDSKGQTVTIDEGVSIREGVKPNDSPTFSGNSDSGNCPIKVEEIPYCKGESSSPQEARHLNEGGAVNSEMFPECESSSPVVQPDNHCSNRKEKTVKAEVVDTDCPVMEVTAGCLQEFAADNCDKRSMASEQQALAVIVSNSLSNHSMKEKLDSLVSDSIPPSVGMKHCMPSGKHNSSTTMSPKKHPLSSQVSSDKKVSSSSKEHVHHGSSSLTPSKHKQSSLVSSSASSGPHPAKSASSHLKEKSSAHVSKDYSSSKASLSSLSSTKVHVSSSSHRDKHSSASSKPSASRPKENRGVQVCSDILQPSSVDYLIRLNMNSDILDEVIQPRFRQYIHVEKYSNGGALIVHAFHEQLQQLDGESMEEFVEQYFQLVFGEVMEGESRCVMGIVHGAAKPMPDFLDYLVEHHPGLTVKTGNKGNKSDIETTTIEKFRESVDNTFSGGVFRGGGLDQISIVGTVNEEVGDYFPDFLDELESDPFIRAVTPWGRMSKEKMESRKESDDGPILWTRPGEQMIPPAEMPKSPTKRKRYDVFRGANELRNLQYLPRSSEPREMLFEDRTRCHADHVDHGPDRMTTAAVGMLKAVHSRGPNKEEYNPPEGRIVKDVICFHPGDFAALTSKLQLDLHEPPVSQCVTWVEEAKLNQLRRDGIRYARITLRDNDIYFIPRNVIHQFRSVSAVTSIAWHVRLKIYYKHLLEEERKAESMDSTSVEVTPPMVSVPIKVENLPECDSDKRVEEVKPEELPVVLPLPSPKKPVVAEPAVSMAERSKDKVYSEDKNRIKSNSSKEGKEKGDVDKGRGKSEKGIGRTGESHGGTPVKDRDKIKEKALFKGLSLGGNKEKVTKMDKEKTNGSEKSSVSLCGQQVSGSAGMSSKTSSSQSSLETPKEKEKIVISKSKESSKNELKKKVLSSSDMVKGKNHHHHSDSLKKMKSGGESSSRSKSDPSKVEKSESSHHHSGHHRPSHSTDSSKSERDRQKKSRSCHGEKVENNGVRTNNDKTKMTDMLIKDLAKGGSKSSSCAVAVGSSGSSSKTASALQENSKPRHSPDKSKHKSSSSGLSKGMSDQKSSDKQKRSDRGEAHHKKGHESNSRSSVDKQSSSRDKAREKDKMSVESHRDKRVESKPHHSKLKSSSSTSSPSTKSMWLSDSQKSKSEHKSSSKKFEVDKKERDIDNKKREERSTLPGVTSANADFRPAVVTRQPSPITRSEMKVERSEMSGKENFEEEVKQNGSGGGSTSRQNKDKDSSDIVTEKSCEGKEQTDSSERNYSQQNPLLPTSGVDTSSVTETGGSDFVGDSKTSDSQSADIADVIQEDKKPALKRKLSEDHTTVTAVVEPNCKQLKLNAEEQCLDVQKASDIVMGSDQVAGSESQIVPSASGESQDTNSQA</sequence>
<feature type="region of interest" description="Disordered" evidence="2">
    <location>
        <begin position="589"/>
        <end position="733"/>
    </location>
</feature>
<feature type="compositionally biased region" description="Low complexity" evidence="2">
    <location>
        <begin position="132"/>
        <end position="158"/>
    </location>
</feature>
<gene>
    <name evidence="4" type="primary">LOC101855187</name>
</gene>
<dbReference type="InterPro" id="IPR026306">
    <property type="entry name" value="RSBN1/Dpy-2/CEP530"/>
</dbReference>
<feature type="compositionally biased region" description="Basic residues" evidence="2">
    <location>
        <begin position="304"/>
        <end position="325"/>
    </location>
</feature>
<reference evidence="4" key="1">
    <citation type="submission" date="2025-08" db="UniProtKB">
        <authorList>
            <consortium name="RefSeq"/>
        </authorList>
    </citation>
    <scope>IDENTIFICATION</scope>
</reference>
<feature type="compositionally biased region" description="Low complexity" evidence="2">
    <location>
        <begin position="1298"/>
        <end position="1313"/>
    </location>
</feature>
<name>A0ABM0ZZF7_APLCA</name>
<feature type="compositionally biased region" description="Basic and acidic residues" evidence="2">
    <location>
        <begin position="1270"/>
        <end position="1284"/>
    </location>
</feature>
<feature type="compositionally biased region" description="Basic and acidic residues" evidence="2">
    <location>
        <begin position="258"/>
        <end position="272"/>
    </location>
</feature>
<keyword evidence="3" id="KW-1185">Reference proteome</keyword>
<feature type="compositionally biased region" description="Basic and acidic residues" evidence="2">
    <location>
        <begin position="1580"/>
        <end position="1611"/>
    </location>
</feature>
<feature type="compositionally biased region" description="Basic residues" evidence="2">
    <location>
        <begin position="273"/>
        <end position="284"/>
    </location>
</feature>
<feature type="compositionally biased region" description="Basic and acidic residues" evidence="2">
    <location>
        <begin position="1370"/>
        <end position="1386"/>
    </location>
</feature>
<feature type="compositionally biased region" description="Basic and acidic residues" evidence="2">
    <location>
        <begin position="425"/>
        <end position="437"/>
    </location>
</feature>
<feature type="compositionally biased region" description="Low complexity" evidence="2">
    <location>
        <begin position="654"/>
        <end position="673"/>
    </location>
</feature>
<feature type="compositionally biased region" description="Basic and acidic residues" evidence="2">
    <location>
        <begin position="1199"/>
        <end position="1238"/>
    </location>
</feature>
<feature type="compositionally biased region" description="Polar residues" evidence="2">
    <location>
        <begin position="209"/>
        <end position="219"/>
    </location>
</feature>
<evidence type="ECO:0000256" key="2">
    <source>
        <dbReference type="SAM" id="MobiDB-lite"/>
    </source>
</evidence>
<feature type="compositionally biased region" description="Basic and acidic residues" evidence="2">
    <location>
        <begin position="1670"/>
        <end position="1695"/>
    </location>
</feature>
<feature type="compositionally biased region" description="Polar residues" evidence="2">
    <location>
        <begin position="1795"/>
        <end position="1817"/>
    </location>
</feature>
<organism evidence="3 4">
    <name type="scientific">Aplysia californica</name>
    <name type="common">California sea hare</name>
    <dbReference type="NCBI Taxonomy" id="6500"/>
    <lineage>
        <taxon>Eukaryota</taxon>
        <taxon>Metazoa</taxon>
        <taxon>Spiralia</taxon>
        <taxon>Lophotrochozoa</taxon>
        <taxon>Mollusca</taxon>
        <taxon>Gastropoda</taxon>
        <taxon>Heterobranchia</taxon>
        <taxon>Euthyneura</taxon>
        <taxon>Tectipleura</taxon>
        <taxon>Aplysiida</taxon>
        <taxon>Aplysioidea</taxon>
        <taxon>Aplysiidae</taxon>
        <taxon>Aplysia</taxon>
    </lineage>
</organism>
<feature type="compositionally biased region" description="Basic and acidic residues" evidence="2">
    <location>
        <begin position="1316"/>
        <end position="1338"/>
    </location>
</feature>
<dbReference type="PANTHER" id="PTHR13354">
    <property type="entry name" value="ROUND SPERMATID BASIC PROTEIN 1"/>
    <property type="match status" value="1"/>
</dbReference>
<dbReference type="GeneID" id="101855187"/>
<feature type="compositionally biased region" description="Basic and acidic residues" evidence="2">
    <location>
        <begin position="627"/>
        <end position="637"/>
    </location>
</feature>
<protein>
    <submittedName>
        <fullName evidence="4">Uncharacterized protein LOC101855187 isoform X1</fullName>
    </submittedName>
</protein>
<feature type="region of interest" description="Disordered" evidence="2">
    <location>
        <begin position="1791"/>
        <end position="1817"/>
    </location>
</feature>
<feature type="compositionally biased region" description="Polar residues" evidence="2">
    <location>
        <begin position="1285"/>
        <end position="1297"/>
    </location>
</feature>
<feature type="compositionally biased region" description="Basic and acidic residues" evidence="2">
    <location>
        <begin position="1498"/>
        <end position="1510"/>
    </location>
</feature>
<feature type="region of interest" description="Disordered" evidence="2">
    <location>
        <begin position="924"/>
        <end position="959"/>
    </location>
</feature>